<dbReference type="HOGENOM" id="CLU_1127119_0_0_2"/>
<dbReference type="AlphaFoldDB" id="A0A060HTS1"/>
<accession>A0A060HTS1</accession>
<sequence length="267" mass="30503">MITLDADEEQIAQSRAVLESSSESGRKVRSAGTLTLTNKRIAFESDRHGLVRVIALHAIQSVTPVKKDQLIISYPDHDSIKILKDKYWIIKGKEDAKPADYWLNLIKMMVAAGKEYDDARAADAGIDAASQRNLAAREPIAANLSSSSLSNQDLNSNSLVIVDIATSTLQWNKVPGWRKHEDERIWQGRDRMEEMSKQEWLAYKREAFILHNKIDDLYDEYFEARKTKNKQRCKEVKEEMKIIGKELYGKEGFIPFKNIAADKWSES</sequence>
<protein>
    <recommendedName>
        <fullName evidence="3">GRAM domain-containing protein</fullName>
    </recommendedName>
</protein>
<keyword evidence="2" id="KW-1185">Reference proteome</keyword>
<dbReference type="GeneID" id="74947807"/>
<proteinExistence type="predicted"/>
<gene>
    <name evidence="1" type="ORF">NVIE_025710</name>
</gene>
<dbReference type="STRING" id="926571.NVIE_025710"/>
<dbReference type="KEGG" id="nvn:NVIE_025710"/>
<dbReference type="Proteomes" id="UP000027093">
    <property type="component" value="Chromosome"/>
</dbReference>
<reference evidence="1 2" key="1">
    <citation type="journal article" date="2014" name="Int. J. Syst. Evol. Microbiol.">
        <title>Nitrososphaera viennensis gen. nov., sp. nov., an aerobic and mesophilic, ammonia-oxidizing archaeon from soil and a member of the archaeal phylum Thaumarchaeota.</title>
        <authorList>
            <person name="Stieglmeier M."/>
            <person name="Klingl A."/>
            <person name="Alves R.J."/>
            <person name="Rittmann S.K."/>
            <person name="Melcher M."/>
            <person name="Leisch N."/>
            <person name="Schleper C."/>
        </authorList>
    </citation>
    <scope>NUCLEOTIDE SEQUENCE [LARGE SCALE GENOMIC DNA]</scope>
    <source>
        <strain evidence="1">EN76</strain>
    </source>
</reference>
<evidence type="ECO:0008006" key="3">
    <source>
        <dbReference type="Google" id="ProtNLM"/>
    </source>
</evidence>
<organism evidence="1 2">
    <name type="scientific">Nitrososphaera viennensis EN76</name>
    <dbReference type="NCBI Taxonomy" id="926571"/>
    <lineage>
        <taxon>Archaea</taxon>
        <taxon>Nitrososphaerota</taxon>
        <taxon>Nitrososphaeria</taxon>
        <taxon>Nitrososphaerales</taxon>
        <taxon>Nitrososphaeraceae</taxon>
        <taxon>Nitrososphaera</taxon>
    </lineage>
</organism>
<name>A0A060HTS1_9ARCH</name>
<dbReference type="RefSeq" id="WP_075055513.1">
    <property type="nucleotide sequence ID" value="NZ_CP007536.1"/>
</dbReference>
<evidence type="ECO:0000313" key="2">
    <source>
        <dbReference type="Proteomes" id="UP000027093"/>
    </source>
</evidence>
<evidence type="ECO:0000313" key="1">
    <source>
        <dbReference type="EMBL" id="AIC16841.1"/>
    </source>
</evidence>
<dbReference type="EMBL" id="CP007536">
    <property type="protein sequence ID" value="AIC16841.1"/>
    <property type="molecule type" value="Genomic_DNA"/>
</dbReference>